<dbReference type="PROSITE" id="PS51007">
    <property type="entry name" value="CYTC"/>
    <property type="match status" value="2"/>
</dbReference>
<dbReference type="STRING" id="536979.SAMN04488055_0822"/>
<dbReference type="GO" id="GO:0020037">
    <property type="term" value="F:heme binding"/>
    <property type="evidence" value="ECO:0007669"/>
    <property type="project" value="InterPro"/>
</dbReference>
<proteinExistence type="predicted"/>
<dbReference type="Proteomes" id="UP000185003">
    <property type="component" value="Unassembled WGS sequence"/>
</dbReference>
<evidence type="ECO:0000313" key="8">
    <source>
        <dbReference type="Proteomes" id="UP000185003"/>
    </source>
</evidence>
<name>A0A1N6DJZ8_9BACT</name>
<dbReference type="RefSeq" id="WP_074238029.1">
    <property type="nucleotide sequence ID" value="NZ_FSRA01000001.1"/>
</dbReference>
<dbReference type="Gene3D" id="1.10.760.10">
    <property type="entry name" value="Cytochrome c-like domain"/>
    <property type="match status" value="2"/>
</dbReference>
<feature type="domain" description="Cytochrome c" evidence="6">
    <location>
        <begin position="196"/>
        <end position="302"/>
    </location>
</feature>
<keyword evidence="5" id="KW-1133">Transmembrane helix</keyword>
<evidence type="ECO:0000256" key="5">
    <source>
        <dbReference type="SAM" id="Phobius"/>
    </source>
</evidence>
<evidence type="ECO:0000313" key="7">
    <source>
        <dbReference type="EMBL" id="SIN70994.1"/>
    </source>
</evidence>
<dbReference type="SUPFAM" id="SSF46626">
    <property type="entry name" value="Cytochrome c"/>
    <property type="match status" value="2"/>
</dbReference>
<protein>
    <submittedName>
        <fullName evidence="7">Cytochrome c, mono-and diheme variants</fullName>
    </submittedName>
</protein>
<evidence type="ECO:0000256" key="3">
    <source>
        <dbReference type="ARBA" id="ARBA00023004"/>
    </source>
</evidence>
<dbReference type="PANTHER" id="PTHR35008">
    <property type="entry name" value="BLL4482 PROTEIN-RELATED"/>
    <property type="match status" value="1"/>
</dbReference>
<dbReference type="InterPro" id="IPR036909">
    <property type="entry name" value="Cyt_c-like_dom_sf"/>
</dbReference>
<keyword evidence="1 4" id="KW-0349">Heme</keyword>
<dbReference type="GO" id="GO:0009055">
    <property type="term" value="F:electron transfer activity"/>
    <property type="evidence" value="ECO:0007669"/>
    <property type="project" value="InterPro"/>
</dbReference>
<evidence type="ECO:0000256" key="2">
    <source>
        <dbReference type="ARBA" id="ARBA00022723"/>
    </source>
</evidence>
<dbReference type="OrthoDB" id="9809720at2"/>
<keyword evidence="3 4" id="KW-0408">Iron</keyword>
<dbReference type="InterPro" id="IPR009056">
    <property type="entry name" value="Cyt_c-like_dom"/>
</dbReference>
<feature type="domain" description="Cytochrome c" evidence="6">
    <location>
        <begin position="46"/>
        <end position="156"/>
    </location>
</feature>
<accession>A0A1N6DJZ8</accession>
<evidence type="ECO:0000256" key="4">
    <source>
        <dbReference type="PROSITE-ProRule" id="PRU00433"/>
    </source>
</evidence>
<dbReference type="GO" id="GO:0046872">
    <property type="term" value="F:metal ion binding"/>
    <property type="evidence" value="ECO:0007669"/>
    <property type="project" value="UniProtKB-KW"/>
</dbReference>
<organism evidence="7 8">
    <name type="scientific">Chitinophaga niabensis</name>
    <dbReference type="NCBI Taxonomy" id="536979"/>
    <lineage>
        <taxon>Bacteria</taxon>
        <taxon>Pseudomonadati</taxon>
        <taxon>Bacteroidota</taxon>
        <taxon>Chitinophagia</taxon>
        <taxon>Chitinophagales</taxon>
        <taxon>Chitinophagaceae</taxon>
        <taxon>Chitinophaga</taxon>
    </lineage>
</organism>
<feature type="transmembrane region" description="Helical" evidence="5">
    <location>
        <begin position="6"/>
        <end position="26"/>
    </location>
</feature>
<dbReference type="InterPro" id="IPR051459">
    <property type="entry name" value="Cytochrome_c-type_DH"/>
</dbReference>
<dbReference type="Pfam" id="PF00034">
    <property type="entry name" value="Cytochrom_C"/>
    <property type="match status" value="1"/>
</dbReference>
<dbReference type="EMBL" id="FSRA01000001">
    <property type="protein sequence ID" value="SIN70994.1"/>
    <property type="molecule type" value="Genomic_DNA"/>
</dbReference>
<keyword evidence="8" id="KW-1185">Reference proteome</keyword>
<keyword evidence="5" id="KW-0812">Transmembrane</keyword>
<evidence type="ECO:0000256" key="1">
    <source>
        <dbReference type="ARBA" id="ARBA00022617"/>
    </source>
</evidence>
<dbReference type="AlphaFoldDB" id="A0A1N6DJZ8"/>
<keyword evidence="5" id="KW-0472">Membrane</keyword>
<gene>
    <name evidence="7" type="ORF">SAMN04488055_0822</name>
</gene>
<sequence length="318" mass="35188">MIKKILKWTAIIVLTPIAIILLLTPFRQKLKYDAPYPDIKASKDSAVIAQGKHLVFGPAHCMDCHSTANNDSLLNLGQDIPLSGGVVFKLPVGDIYSKNITPDQETGIGKYSDEAIARILRYGVHADGRAVYEFMSFHDASDEDLTAIISYLRSRPPVKNEVPKHNLNFMGNLIQAYMIKPNGPHGEVPKSVVRDSSAEYGRYLAHNIANCNGCHTVRDLAGNFTGEPFAGGGPMEERLGTYTPPNITPDSSSRIFNWSEENFIARFRLGRIVDGSPMPWSAYKGMSDTELKAIYNYLQTLKPVRNVIASTFTPKEAK</sequence>
<keyword evidence="2 4" id="KW-0479">Metal-binding</keyword>
<dbReference type="PANTHER" id="PTHR35008:SF4">
    <property type="entry name" value="BLL4482 PROTEIN"/>
    <property type="match status" value="1"/>
</dbReference>
<evidence type="ECO:0000259" key="6">
    <source>
        <dbReference type="PROSITE" id="PS51007"/>
    </source>
</evidence>
<reference evidence="7 8" key="1">
    <citation type="submission" date="2016-11" db="EMBL/GenBank/DDBJ databases">
        <authorList>
            <person name="Jaros S."/>
            <person name="Januszkiewicz K."/>
            <person name="Wedrychowicz H."/>
        </authorList>
    </citation>
    <scope>NUCLEOTIDE SEQUENCE [LARGE SCALE GENOMIC DNA]</scope>
    <source>
        <strain evidence="7 8">DSM 24787</strain>
    </source>
</reference>